<dbReference type="SUPFAM" id="SSF48264">
    <property type="entry name" value="Cytochrome P450"/>
    <property type="match status" value="1"/>
</dbReference>
<keyword evidence="2" id="KW-0349">Heme</keyword>
<protein>
    <submittedName>
        <fullName evidence="8">Cytochrome P450</fullName>
    </submittedName>
</protein>
<evidence type="ECO:0000256" key="2">
    <source>
        <dbReference type="ARBA" id="ARBA00022617"/>
    </source>
</evidence>
<dbReference type="InterPro" id="IPR001128">
    <property type="entry name" value="Cyt_P450"/>
</dbReference>
<keyword evidence="6" id="KW-0503">Monooxygenase</keyword>
<dbReference type="PANTHER" id="PTHR46696">
    <property type="entry name" value="P450, PUTATIVE (EUROFUNG)-RELATED"/>
    <property type="match status" value="1"/>
</dbReference>
<dbReference type="InterPro" id="IPR036396">
    <property type="entry name" value="Cyt_P450_sf"/>
</dbReference>
<evidence type="ECO:0000256" key="6">
    <source>
        <dbReference type="ARBA" id="ARBA00023033"/>
    </source>
</evidence>
<evidence type="ECO:0000256" key="4">
    <source>
        <dbReference type="ARBA" id="ARBA00023002"/>
    </source>
</evidence>
<accession>A0A0D5A089</accession>
<proteinExistence type="inferred from homology"/>
<dbReference type="RefSeq" id="WP_087574322.1">
    <property type="nucleotide sequence ID" value="NZ_KM017071.1"/>
</dbReference>
<evidence type="ECO:0000256" key="3">
    <source>
        <dbReference type="ARBA" id="ARBA00022723"/>
    </source>
</evidence>
<keyword evidence="5" id="KW-0408">Iron</keyword>
<dbReference type="FunFam" id="1.10.630.10:FF:000018">
    <property type="entry name" value="Cytochrome P450 monooxygenase"/>
    <property type="match status" value="1"/>
</dbReference>
<keyword evidence="4" id="KW-0560">Oxidoreductase</keyword>
<dbReference type="GO" id="GO:0004497">
    <property type="term" value="F:monooxygenase activity"/>
    <property type="evidence" value="ECO:0007669"/>
    <property type="project" value="UniProtKB-KW"/>
</dbReference>
<keyword evidence="3" id="KW-0479">Metal-binding</keyword>
<geneLocation type="plasmid" evidence="8">
    <name>pJE1</name>
</geneLocation>
<dbReference type="GO" id="GO:0005506">
    <property type="term" value="F:iron ion binding"/>
    <property type="evidence" value="ECO:0007669"/>
    <property type="project" value="InterPro"/>
</dbReference>
<dbReference type="GO" id="GO:0016705">
    <property type="term" value="F:oxidoreductase activity, acting on paired donors, with incorporation or reduction of molecular oxygen"/>
    <property type="evidence" value="ECO:0007669"/>
    <property type="project" value="InterPro"/>
</dbReference>
<gene>
    <name evidence="8" type="ORF">pJE1_154</name>
</gene>
<comment type="similarity">
    <text evidence="1">Belongs to the cytochrome P450 family.</text>
</comment>
<dbReference type="Gene3D" id="1.10.630.10">
    <property type="entry name" value="Cytochrome P450"/>
    <property type="match status" value="1"/>
</dbReference>
<dbReference type="CDD" id="cd11035">
    <property type="entry name" value="P450cam-like"/>
    <property type="match status" value="1"/>
</dbReference>
<dbReference type="GO" id="GO:0020037">
    <property type="term" value="F:heme binding"/>
    <property type="evidence" value="ECO:0007669"/>
    <property type="project" value="InterPro"/>
</dbReference>
<evidence type="ECO:0000256" key="5">
    <source>
        <dbReference type="ARBA" id="ARBA00023004"/>
    </source>
</evidence>
<dbReference type="AlphaFoldDB" id="A0A0D5A089"/>
<name>A0A0D5A089_9SPHN</name>
<reference evidence="8" key="1">
    <citation type="submission" date="2014-06" db="EMBL/GenBank/DDBJ databases">
        <title>Molecular and ecological studies on carbamate pesticide degrading bacteria isolated from agricultural soils.</title>
        <authorList>
            <person name="Kim D.-U."/>
            <person name="Ka J.-O."/>
        </authorList>
    </citation>
    <scope>NUCLEOTIDE SEQUENCE</scope>
    <source>
        <strain evidence="8">JE1</strain>
        <plasmid evidence="8">pJE1</plasmid>
    </source>
</reference>
<dbReference type="PANTHER" id="PTHR46696:SF6">
    <property type="entry name" value="P450, PUTATIVE (EUROFUNG)-RELATED"/>
    <property type="match status" value="1"/>
</dbReference>
<comment type="function">
    <text evidence="7">Cytochromes P450 are a group of heme-thiolate monooxygenases. They oxidize a variety of structurally unrelated compounds, including steroids, fatty acids, and xenobiotics.</text>
</comment>
<organism evidence="8">
    <name type="scientific">Sphingomonas sp. JE1</name>
    <dbReference type="NCBI Taxonomy" id="1628059"/>
    <lineage>
        <taxon>Bacteria</taxon>
        <taxon>Pseudomonadati</taxon>
        <taxon>Pseudomonadota</taxon>
        <taxon>Alphaproteobacteria</taxon>
        <taxon>Sphingomonadales</taxon>
        <taxon>Sphingomonadaceae</taxon>
        <taxon>Sphingomonas</taxon>
    </lineage>
</organism>
<keyword evidence="8" id="KW-0614">Plasmid</keyword>
<evidence type="ECO:0000313" key="8">
    <source>
        <dbReference type="EMBL" id="AJW29576.1"/>
    </source>
</evidence>
<dbReference type="Pfam" id="PF00067">
    <property type="entry name" value="p450"/>
    <property type="match status" value="1"/>
</dbReference>
<evidence type="ECO:0000256" key="7">
    <source>
        <dbReference type="ARBA" id="ARBA00043906"/>
    </source>
</evidence>
<dbReference type="PRINTS" id="PR00359">
    <property type="entry name" value="BP450"/>
</dbReference>
<dbReference type="EMBL" id="KM017071">
    <property type="protein sequence ID" value="AJW29576.1"/>
    <property type="molecule type" value="Genomic_DNA"/>
</dbReference>
<evidence type="ECO:0000256" key="1">
    <source>
        <dbReference type="ARBA" id="ARBA00010617"/>
    </source>
</evidence>
<dbReference type="InterPro" id="IPR002397">
    <property type="entry name" value="Cyt_P450_B"/>
</dbReference>
<sequence>MTDPSLDTKKPPEEHLDFFGQPIAVHVPPELIRRIDVFDNDDVSHDPFMVVRQLRDEPPVIYNSYNALKGQSWIVTRAEDIRHVLGSTKLFNSSEQAGFASIIGETWRQIPIELDGAEHIKYRRLIAPWFSLPEVARLSGQVERRAIELIDRILDQGHCEFVSSFGTPFPVSIFMDLFGLPDSHTAAFLKWVDQIFHSETMEGRAAGTRAAIDYLRDMLRERRISPSDDIASAIANAKIDDVPISEDDAIGLCFTVWTGGLDTVASSLGFYFRHLAENPDIQARLRAHPEEIPNAVEEYLRHFAPAWVHRRTLEDTEIAGVRIKRGDWVTIFYALANFDPREHEDPDAFDYERANRRHFTLAFGPHFCAGANLARRELQIAIEQWLKRVPPFRVAEGDAVRTHGGMVFGVNRLNLCW</sequence>